<keyword evidence="7" id="KW-1185">Reference proteome</keyword>
<evidence type="ECO:0000256" key="1">
    <source>
        <dbReference type="ARBA" id="ARBA00004141"/>
    </source>
</evidence>
<protein>
    <submittedName>
        <fullName evidence="6">DoxX family membrane protein</fullName>
    </submittedName>
</protein>
<evidence type="ECO:0000256" key="2">
    <source>
        <dbReference type="ARBA" id="ARBA00022692"/>
    </source>
</evidence>
<keyword evidence="2 5" id="KW-0812">Transmembrane</keyword>
<comment type="subcellular location">
    <subcellularLocation>
        <location evidence="1">Membrane</location>
        <topology evidence="1">Multi-pass membrane protein</topology>
    </subcellularLocation>
</comment>
<dbReference type="Pfam" id="PF13564">
    <property type="entry name" value="DoxX_2"/>
    <property type="match status" value="1"/>
</dbReference>
<feature type="transmembrane region" description="Helical" evidence="5">
    <location>
        <begin position="66"/>
        <end position="87"/>
    </location>
</feature>
<name>A0A6M2BNS2_9GAMM</name>
<keyword evidence="4 5" id="KW-0472">Membrane</keyword>
<reference evidence="6 7" key="1">
    <citation type="journal article" date="2014" name="Int. J. Syst. Evol. Microbiol.">
        <title>Solimonas terrae sp. nov., isolated from soil.</title>
        <authorList>
            <person name="Kim S.J."/>
            <person name="Moon J.Y."/>
            <person name="Weon H.Y."/>
            <person name="Ahn J.H."/>
            <person name="Chen W.M."/>
            <person name="Kwon S.W."/>
        </authorList>
    </citation>
    <scope>NUCLEOTIDE SEQUENCE [LARGE SCALE GENOMIC DNA]</scope>
    <source>
        <strain evidence="6 7">KIS83-12</strain>
    </source>
</reference>
<evidence type="ECO:0000256" key="4">
    <source>
        <dbReference type="ARBA" id="ARBA00023136"/>
    </source>
</evidence>
<dbReference type="EMBL" id="JAAMOW010000002">
    <property type="protein sequence ID" value="NGY04282.1"/>
    <property type="molecule type" value="Genomic_DNA"/>
</dbReference>
<evidence type="ECO:0000256" key="5">
    <source>
        <dbReference type="SAM" id="Phobius"/>
    </source>
</evidence>
<dbReference type="GO" id="GO:0016020">
    <property type="term" value="C:membrane"/>
    <property type="evidence" value="ECO:0007669"/>
    <property type="project" value="UniProtKB-SubCell"/>
</dbReference>
<gene>
    <name evidence="6" type="ORF">G7Y85_05870</name>
</gene>
<accession>A0A6M2BNS2</accession>
<evidence type="ECO:0000313" key="6">
    <source>
        <dbReference type="EMBL" id="NGY04282.1"/>
    </source>
</evidence>
<dbReference type="InterPro" id="IPR032808">
    <property type="entry name" value="DoxX"/>
</dbReference>
<comment type="caution">
    <text evidence="6">The sequence shown here is derived from an EMBL/GenBank/DDBJ whole genome shotgun (WGS) entry which is preliminary data.</text>
</comment>
<dbReference type="AlphaFoldDB" id="A0A6M2BNS2"/>
<sequence>MNVAAAIVQCLLLLFFLPAAVLKLAGHRHMREEFTRFRLPYALARCAGAVELLACLLLLAGFRQAFCAALGACLLVPVMIGASWINFTRRPPAFGWGTLVLLLVCAGFAAFCLTREMGT</sequence>
<proteinExistence type="predicted"/>
<evidence type="ECO:0000313" key="7">
    <source>
        <dbReference type="Proteomes" id="UP000472676"/>
    </source>
</evidence>
<organism evidence="6 7">
    <name type="scientific">Solimonas terrae</name>
    <dbReference type="NCBI Taxonomy" id="1396819"/>
    <lineage>
        <taxon>Bacteria</taxon>
        <taxon>Pseudomonadati</taxon>
        <taxon>Pseudomonadota</taxon>
        <taxon>Gammaproteobacteria</taxon>
        <taxon>Nevskiales</taxon>
        <taxon>Nevskiaceae</taxon>
        <taxon>Solimonas</taxon>
    </lineage>
</organism>
<evidence type="ECO:0000256" key="3">
    <source>
        <dbReference type="ARBA" id="ARBA00022989"/>
    </source>
</evidence>
<feature type="transmembrane region" description="Helical" evidence="5">
    <location>
        <begin position="93"/>
        <end position="113"/>
    </location>
</feature>
<dbReference type="RefSeq" id="WP_166253198.1">
    <property type="nucleotide sequence ID" value="NZ_JAAMOW010000002.1"/>
</dbReference>
<feature type="transmembrane region" description="Helical" evidence="5">
    <location>
        <begin position="39"/>
        <end position="59"/>
    </location>
</feature>
<keyword evidence="3 5" id="KW-1133">Transmembrane helix</keyword>
<dbReference type="Proteomes" id="UP000472676">
    <property type="component" value="Unassembled WGS sequence"/>
</dbReference>